<evidence type="ECO:0000313" key="12">
    <source>
        <dbReference type="Proteomes" id="UP000030748"/>
    </source>
</evidence>
<dbReference type="GO" id="GO:0052381">
    <property type="term" value="F:tRNA dimethylallyltransferase activity"/>
    <property type="evidence" value="ECO:0000318"/>
    <property type="project" value="GO_Central"/>
</dbReference>
<dbReference type="eggNOG" id="KOG1384">
    <property type="taxonomic scope" value="Eukaryota"/>
</dbReference>
<gene>
    <name evidence="11" type="ORF">MIMGU_mgv1a022025mg</name>
</gene>
<dbReference type="InterPro" id="IPR039657">
    <property type="entry name" value="Dimethylallyltransferase"/>
</dbReference>
<comment type="function">
    <text evidence="9">Involved in cytokinin biosynthesis. Catalyzes the transfer of an isopentenyl group from dimethylallyl diphosphate (DMAPP) to ATP and ADP.</text>
</comment>
<keyword evidence="3" id="KW-0203">Cytokinin biosynthesis</keyword>
<evidence type="ECO:0000256" key="1">
    <source>
        <dbReference type="ARBA" id="ARBA00005842"/>
    </source>
</evidence>
<dbReference type="GO" id="GO:0006400">
    <property type="term" value="P:tRNA modification"/>
    <property type="evidence" value="ECO:0000318"/>
    <property type="project" value="GO_Central"/>
</dbReference>
<feature type="non-terminal residue" evidence="11">
    <location>
        <position position="1"/>
    </location>
</feature>
<dbReference type="STRING" id="4155.A0A022S106"/>
<comment type="catalytic activity">
    <reaction evidence="8">
        <text>dimethylallyl diphosphate + ADP = N(6)-(dimethylallyl)adenosine 5'-diphosphate + diphosphate</text>
        <dbReference type="Rhea" id="RHEA:36327"/>
        <dbReference type="ChEBI" id="CHEBI:33019"/>
        <dbReference type="ChEBI" id="CHEBI:57623"/>
        <dbReference type="ChEBI" id="CHEBI:73533"/>
        <dbReference type="ChEBI" id="CHEBI:456216"/>
        <dbReference type="EC" id="2.5.1.112"/>
    </reaction>
</comment>
<comment type="similarity">
    <text evidence="1">Belongs to the IPP transferase family.</text>
</comment>
<dbReference type="Gene3D" id="3.40.50.300">
    <property type="entry name" value="P-loop containing nucleotide triphosphate hydrolases"/>
    <property type="match status" value="1"/>
</dbReference>
<dbReference type="GO" id="GO:0009824">
    <property type="term" value="F:AMP dimethylallyltransferase activity"/>
    <property type="evidence" value="ECO:0007669"/>
    <property type="project" value="UniProtKB-ARBA"/>
</dbReference>
<evidence type="ECO:0000256" key="3">
    <source>
        <dbReference type="ARBA" id="ARBA00022712"/>
    </source>
</evidence>
<keyword evidence="6" id="KW-0809">Transit peptide</keyword>
<dbReference type="GO" id="GO:0005524">
    <property type="term" value="F:ATP binding"/>
    <property type="evidence" value="ECO:0007669"/>
    <property type="project" value="UniProtKB-KW"/>
</dbReference>
<dbReference type="EC" id="2.5.1.112" evidence="10"/>
<accession>A0A022S106</accession>
<evidence type="ECO:0000313" key="11">
    <source>
        <dbReference type="EMBL" id="EYU45613.1"/>
    </source>
</evidence>
<dbReference type="Gene3D" id="1.10.287.890">
    <property type="entry name" value="Crystal structure of tRNA isopentenylpyrophosphate transferase (bh2366) domain"/>
    <property type="match status" value="1"/>
</dbReference>
<dbReference type="FunFam" id="1.10.287.890:FF:000002">
    <property type="entry name" value="Adenylate isopentenyltransferase 5, chloroplastic"/>
    <property type="match status" value="1"/>
</dbReference>
<dbReference type="InterPro" id="IPR027417">
    <property type="entry name" value="P-loop_NTPase"/>
</dbReference>
<dbReference type="GO" id="GO:0005739">
    <property type="term" value="C:mitochondrion"/>
    <property type="evidence" value="ECO:0000318"/>
    <property type="project" value="GO_Central"/>
</dbReference>
<evidence type="ECO:0000256" key="9">
    <source>
        <dbReference type="ARBA" id="ARBA00055191"/>
    </source>
</evidence>
<keyword evidence="2" id="KW-0808">Transferase</keyword>
<reference evidence="11" key="1">
    <citation type="journal article" date="2013" name="Proc. Natl. Acad. Sci. U.S.A.">
        <title>Fine-scale variation in meiotic recombination in Mimulus inferred from population shotgun sequencing.</title>
        <authorList>
            <person name="Hellsten U."/>
            <person name="Wright K.M."/>
            <person name="Jenkins J."/>
            <person name="Shu S."/>
            <person name="Yuan Y."/>
            <person name="Wessler S.R."/>
            <person name="Schmutz J."/>
            <person name="Willis J.H."/>
            <person name="Rokhsar D.S."/>
        </authorList>
    </citation>
    <scope>NUCLEOTIDE SEQUENCE [LARGE SCALE GENOMIC DNA]</scope>
</reference>
<proteinExistence type="inferred from homology"/>
<evidence type="ECO:0000256" key="6">
    <source>
        <dbReference type="ARBA" id="ARBA00022946"/>
    </source>
</evidence>
<evidence type="ECO:0000256" key="8">
    <source>
        <dbReference type="ARBA" id="ARBA00052386"/>
    </source>
</evidence>
<sequence>QRRRQEKVVVVMGATGTGKSRLSVDLATRFYGEVINSDKMQVYKGLDVATNKSTAADRRGVPHHLLGIVDDPDAAFTAAEFVRRSSMAAEEISGRGRLPIIAGGSNSLVEALTVADRQFRSRYECCFLWVYVSAPVLHSVVSERVDRMVAGGLVEEAAEFFNPSGDYSRGIRRAIGVPELHEFFKNGPFVGGEAAGADLLEAAIVEIKENTCKLTRRQLGKIWRLREKLAGRRMHRLDATGVFLNRGGEAVEAWEKMVVGPSTRILARFLISEDEEEDAHSQPVTVDQAYILT</sequence>
<comment type="catalytic activity">
    <reaction evidence="7">
        <text>dimethylallyl diphosphate + ATP = N(6)-(dimethylallyl)adenosine 5'-triphosphate + diphosphate</text>
        <dbReference type="Rhea" id="RHEA:36331"/>
        <dbReference type="ChEBI" id="CHEBI:30616"/>
        <dbReference type="ChEBI" id="CHEBI:33019"/>
        <dbReference type="ChEBI" id="CHEBI:57623"/>
        <dbReference type="ChEBI" id="CHEBI:73532"/>
        <dbReference type="EC" id="2.5.1.112"/>
    </reaction>
</comment>
<evidence type="ECO:0000256" key="5">
    <source>
        <dbReference type="ARBA" id="ARBA00022840"/>
    </source>
</evidence>
<organism evidence="11 12">
    <name type="scientific">Erythranthe guttata</name>
    <name type="common">Yellow monkey flower</name>
    <name type="synonym">Mimulus guttatus</name>
    <dbReference type="NCBI Taxonomy" id="4155"/>
    <lineage>
        <taxon>Eukaryota</taxon>
        <taxon>Viridiplantae</taxon>
        <taxon>Streptophyta</taxon>
        <taxon>Embryophyta</taxon>
        <taxon>Tracheophyta</taxon>
        <taxon>Spermatophyta</taxon>
        <taxon>Magnoliopsida</taxon>
        <taxon>eudicotyledons</taxon>
        <taxon>Gunneridae</taxon>
        <taxon>Pentapetalae</taxon>
        <taxon>asterids</taxon>
        <taxon>lamiids</taxon>
        <taxon>Lamiales</taxon>
        <taxon>Phrymaceae</taxon>
        <taxon>Erythranthe</taxon>
    </lineage>
</organism>
<dbReference type="SUPFAM" id="SSF52540">
    <property type="entry name" value="P-loop containing nucleoside triphosphate hydrolases"/>
    <property type="match status" value="1"/>
</dbReference>
<dbReference type="PANTHER" id="PTHR11088:SF74">
    <property type="entry name" value="ADENYLATE ISOPENTENYLTRANSFERASE 5, CHLOROPLASTIC"/>
    <property type="match status" value="1"/>
</dbReference>
<evidence type="ECO:0000256" key="4">
    <source>
        <dbReference type="ARBA" id="ARBA00022741"/>
    </source>
</evidence>
<keyword evidence="12" id="KW-1185">Reference proteome</keyword>
<dbReference type="AlphaFoldDB" id="A0A022S106"/>
<evidence type="ECO:0000256" key="2">
    <source>
        <dbReference type="ARBA" id="ARBA00022679"/>
    </source>
</evidence>
<keyword evidence="4" id="KW-0547">Nucleotide-binding</keyword>
<dbReference type="Pfam" id="PF01715">
    <property type="entry name" value="IPPT"/>
    <property type="match status" value="2"/>
</dbReference>
<dbReference type="EMBL" id="KI630180">
    <property type="protein sequence ID" value="EYU45613.1"/>
    <property type="molecule type" value="Genomic_DNA"/>
</dbReference>
<keyword evidence="5" id="KW-0067">ATP-binding</keyword>
<dbReference type="GO" id="GO:0009691">
    <property type="term" value="P:cytokinin biosynthetic process"/>
    <property type="evidence" value="ECO:0000318"/>
    <property type="project" value="GO_Central"/>
</dbReference>
<dbReference type="GO" id="GO:0052622">
    <property type="term" value="F:ATP/ADP dimethylallyltransferase activity"/>
    <property type="evidence" value="ECO:0007669"/>
    <property type="project" value="UniProtKB-EC"/>
</dbReference>
<dbReference type="PANTHER" id="PTHR11088">
    <property type="entry name" value="TRNA DIMETHYLALLYLTRANSFERASE"/>
    <property type="match status" value="1"/>
</dbReference>
<evidence type="ECO:0000256" key="7">
    <source>
        <dbReference type="ARBA" id="ARBA00051744"/>
    </source>
</evidence>
<protein>
    <recommendedName>
        <fullName evidence="10">adenylate dimethylallyltransferase (ADP/ATP-dependent)</fullName>
        <ecNumber evidence="10">2.5.1.112</ecNumber>
    </recommendedName>
</protein>
<evidence type="ECO:0000256" key="10">
    <source>
        <dbReference type="ARBA" id="ARBA00066838"/>
    </source>
</evidence>
<name>A0A022S106_ERYGU</name>
<dbReference type="Proteomes" id="UP000030748">
    <property type="component" value="Unassembled WGS sequence"/>
</dbReference>